<dbReference type="PANTHER" id="PTHR43877">
    <property type="entry name" value="AMINOALKYLPHOSPHONATE N-ACETYLTRANSFERASE-RELATED-RELATED"/>
    <property type="match status" value="1"/>
</dbReference>
<dbReference type="InterPro" id="IPR016181">
    <property type="entry name" value="Acyl_CoA_acyltransferase"/>
</dbReference>
<keyword evidence="1 5" id="KW-0808">Transferase</keyword>
<dbReference type="Proteomes" id="UP000276232">
    <property type="component" value="Unassembled WGS sequence"/>
</dbReference>
<dbReference type="InterPro" id="IPR000182">
    <property type="entry name" value="GNAT_dom"/>
</dbReference>
<dbReference type="PROSITE" id="PS51186">
    <property type="entry name" value="GNAT"/>
    <property type="match status" value="1"/>
</dbReference>
<feature type="domain" description="N-acetyltransferase" evidence="4">
    <location>
        <begin position="14"/>
        <end position="159"/>
    </location>
</feature>
<dbReference type="InterPro" id="IPR050832">
    <property type="entry name" value="Bact_Acetyltransf"/>
</dbReference>
<protein>
    <submittedName>
        <fullName evidence="5">Ribosomal-protein-alanine N-acetyltransferase</fullName>
    </submittedName>
</protein>
<feature type="compositionally biased region" description="Low complexity" evidence="3">
    <location>
        <begin position="174"/>
        <end position="198"/>
    </location>
</feature>
<sequence>MTTAPVRPPAGALPALRPMRWWDVADVAALEAELFGPTAWSAETFWSELAAPGRAYWVARDDEGGLLGYAGAAAAGGDADVQTVATAPAARGRGLGDALLTACEDHATALGAGALLLEVEAGNAPALRLYHRHGFVQVARRRDYYGPGSDALVLRRRPPGGPPPADGPGGPGTTGRPRTTGTTGTTATTDDPDGAPTP</sequence>
<dbReference type="InParanoid" id="A0A3N1HL43"/>
<proteinExistence type="predicted"/>
<dbReference type="PANTHER" id="PTHR43877:SF2">
    <property type="entry name" value="AMINOALKYLPHOSPHONATE N-ACETYLTRANSFERASE-RELATED"/>
    <property type="match status" value="1"/>
</dbReference>
<evidence type="ECO:0000313" key="6">
    <source>
        <dbReference type="Proteomes" id="UP000276232"/>
    </source>
</evidence>
<dbReference type="GO" id="GO:0016747">
    <property type="term" value="F:acyltransferase activity, transferring groups other than amino-acyl groups"/>
    <property type="evidence" value="ECO:0007669"/>
    <property type="project" value="InterPro"/>
</dbReference>
<name>A0A3N1HL43_9ACTN</name>
<keyword evidence="2" id="KW-0012">Acyltransferase</keyword>
<accession>A0A3N1HL43</accession>
<dbReference type="AlphaFoldDB" id="A0A3N1HL43"/>
<evidence type="ECO:0000256" key="3">
    <source>
        <dbReference type="SAM" id="MobiDB-lite"/>
    </source>
</evidence>
<feature type="region of interest" description="Disordered" evidence="3">
    <location>
        <begin position="149"/>
        <end position="198"/>
    </location>
</feature>
<evidence type="ECO:0000256" key="1">
    <source>
        <dbReference type="ARBA" id="ARBA00022679"/>
    </source>
</evidence>
<evidence type="ECO:0000313" key="5">
    <source>
        <dbReference type="EMBL" id="ROP43171.1"/>
    </source>
</evidence>
<evidence type="ECO:0000256" key="2">
    <source>
        <dbReference type="ARBA" id="ARBA00023315"/>
    </source>
</evidence>
<dbReference type="Gene3D" id="3.40.630.30">
    <property type="match status" value="1"/>
</dbReference>
<dbReference type="SUPFAM" id="SSF55729">
    <property type="entry name" value="Acyl-CoA N-acyltransferases (Nat)"/>
    <property type="match status" value="1"/>
</dbReference>
<gene>
    <name evidence="5" type="ORF">EDC03_1768</name>
</gene>
<dbReference type="RefSeq" id="WP_241967110.1">
    <property type="nucleotide sequence ID" value="NZ_RJKN01000004.1"/>
</dbReference>
<dbReference type="FunCoup" id="A0A3N1HL43">
    <property type="interactions" value="127"/>
</dbReference>
<organism evidence="5 6">
    <name type="scientific">Pseudokineococcus lusitanus</name>
    <dbReference type="NCBI Taxonomy" id="763993"/>
    <lineage>
        <taxon>Bacteria</taxon>
        <taxon>Bacillati</taxon>
        <taxon>Actinomycetota</taxon>
        <taxon>Actinomycetes</taxon>
        <taxon>Kineosporiales</taxon>
        <taxon>Kineosporiaceae</taxon>
        <taxon>Pseudokineococcus</taxon>
    </lineage>
</organism>
<keyword evidence="6" id="KW-1185">Reference proteome</keyword>
<dbReference type="EMBL" id="RJKN01000004">
    <property type="protein sequence ID" value="ROP43171.1"/>
    <property type="molecule type" value="Genomic_DNA"/>
</dbReference>
<dbReference type="Pfam" id="PF00583">
    <property type="entry name" value="Acetyltransf_1"/>
    <property type="match status" value="1"/>
</dbReference>
<comment type="caution">
    <text evidence="5">The sequence shown here is derived from an EMBL/GenBank/DDBJ whole genome shotgun (WGS) entry which is preliminary data.</text>
</comment>
<dbReference type="CDD" id="cd04301">
    <property type="entry name" value="NAT_SF"/>
    <property type="match status" value="1"/>
</dbReference>
<reference evidence="5 6" key="1">
    <citation type="journal article" date="2015" name="Stand. Genomic Sci.">
        <title>Genomic Encyclopedia of Bacterial and Archaeal Type Strains, Phase III: the genomes of soil and plant-associated and newly described type strains.</title>
        <authorList>
            <person name="Whitman W.B."/>
            <person name="Woyke T."/>
            <person name="Klenk H.P."/>
            <person name="Zhou Y."/>
            <person name="Lilburn T.G."/>
            <person name="Beck B.J."/>
            <person name="De Vos P."/>
            <person name="Vandamme P."/>
            <person name="Eisen J.A."/>
            <person name="Garrity G."/>
            <person name="Hugenholtz P."/>
            <person name="Kyrpides N.C."/>
        </authorList>
    </citation>
    <scope>NUCLEOTIDE SEQUENCE [LARGE SCALE GENOMIC DNA]</scope>
    <source>
        <strain evidence="5 6">CECT 7306</strain>
    </source>
</reference>
<evidence type="ECO:0000259" key="4">
    <source>
        <dbReference type="PROSITE" id="PS51186"/>
    </source>
</evidence>